<sequence>STATFVGSLDGADIDLIDNNVHYTYRMVLRNKIIITWWEKTQLGLVVGLPDRTGFHTMKIRNTEKYSKKRDCLLRQPLVFFALS</sequence>
<protein>
    <submittedName>
        <fullName evidence="1">Uncharacterized protein</fullName>
    </submittedName>
</protein>
<evidence type="ECO:0000313" key="1">
    <source>
        <dbReference type="EMBL" id="RMB58610.1"/>
    </source>
</evidence>
<dbReference type="AlphaFoldDB" id="A0A3M0G0W9"/>
<organism evidence="1 2">
    <name type="scientific">Dokdonia sinensis</name>
    <dbReference type="NCBI Taxonomy" id="2479847"/>
    <lineage>
        <taxon>Bacteria</taxon>
        <taxon>Pseudomonadati</taxon>
        <taxon>Bacteroidota</taxon>
        <taxon>Flavobacteriia</taxon>
        <taxon>Flavobacteriales</taxon>
        <taxon>Flavobacteriaceae</taxon>
        <taxon>Dokdonia</taxon>
    </lineage>
</organism>
<dbReference type="Proteomes" id="UP000281985">
    <property type="component" value="Unassembled WGS sequence"/>
</dbReference>
<feature type="non-terminal residue" evidence="1">
    <location>
        <position position="1"/>
    </location>
</feature>
<name>A0A3M0G0W9_9FLAO</name>
<keyword evidence="2" id="KW-1185">Reference proteome</keyword>
<comment type="caution">
    <text evidence="1">The sequence shown here is derived from an EMBL/GenBank/DDBJ whole genome shotgun (WGS) entry which is preliminary data.</text>
</comment>
<reference evidence="1 2" key="1">
    <citation type="submission" date="2018-10" db="EMBL/GenBank/DDBJ databases">
        <title>Dokdonia luteus sp. nov., isolated from sea water.</title>
        <authorList>
            <person name="Zhou L.Y."/>
            <person name="Du Z.J."/>
        </authorList>
    </citation>
    <scope>NUCLEOTIDE SEQUENCE [LARGE SCALE GENOMIC DNA]</scope>
    <source>
        <strain evidence="1 2">SH27</strain>
    </source>
</reference>
<accession>A0A3M0G0W9</accession>
<evidence type="ECO:0000313" key="2">
    <source>
        <dbReference type="Proteomes" id="UP000281985"/>
    </source>
</evidence>
<proteinExistence type="predicted"/>
<gene>
    <name evidence="1" type="ORF">EAX61_09955</name>
</gene>
<dbReference type="EMBL" id="REFV01000008">
    <property type="protein sequence ID" value="RMB58610.1"/>
    <property type="molecule type" value="Genomic_DNA"/>
</dbReference>